<evidence type="ECO:0000256" key="1">
    <source>
        <dbReference type="SAM" id="MobiDB-lite"/>
    </source>
</evidence>
<sequence length="203" mass="22556">MESTYVLEKATGVCGPLDFCTVTFATFCWALSHLPVSGPLKSCFSSMGMRIWVLDESRRIAPQRAETWTTVACTAAQLLSAIRLVVRRQVVQLVAIATQCLTEGACRQWTIDDRAMCWRILAGIASIQTHEGSRSKDDSSKEDWKLEASTWQTCDGSASQICRRASDRPRSMMAASSRSSTAARGVTRTRLSSVERKGRLWRL</sequence>
<proteinExistence type="predicted"/>
<evidence type="ECO:0000313" key="3">
    <source>
        <dbReference type="Proteomes" id="UP000800093"/>
    </source>
</evidence>
<feature type="compositionally biased region" description="Low complexity" evidence="1">
    <location>
        <begin position="171"/>
        <end position="190"/>
    </location>
</feature>
<reference evidence="3" key="1">
    <citation type="journal article" date="2020" name="Stud. Mycol.">
        <title>101 Dothideomycetes genomes: A test case for predicting lifestyles and emergence of pathogens.</title>
        <authorList>
            <person name="Haridas S."/>
            <person name="Albert R."/>
            <person name="Binder M."/>
            <person name="Bloem J."/>
            <person name="LaButti K."/>
            <person name="Salamov A."/>
            <person name="Andreopoulos B."/>
            <person name="Baker S."/>
            <person name="Barry K."/>
            <person name="Bills G."/>
            <person name="Bluhm B."/>
            <person name="Cannon C."/>
            <person name="Castanera R."/>
            <person name="Culley D."/>
            <person name="Daum C."/>
            <person name="Ezra D."/>
            <person name="Gonzalez J."/>
            <person name="Henrissat B."/>
            <person name="Kuo A."/>
            <person name="Liang C."/>
            <person name="Lipzen A."/>
            <person name="Lutzoni F."/>
            <person name="Magnuson J."/>
            <person name="Mondo S."/>
            <person name="Nolan M."/>
            <person name="Ohm R."/>
            <person name="Pangilinan J."/>
            <person name="Park H.-J."/>
            <person name="Ramirez L."/>
            <person name="Alfaro M."/>
            <person name="Sun H."/>
            <person name="Tritt A."/>
            <person name="Yoshinaga Y."/>
            <person name="Zwiers L.-H."/>
            <person name="Turgeon B."/>
            <person name="Goodwin S."/>
            <person name="Spatafora J."/>
            <person name="Crous P."/>
            <person name="Grigoriev I."/>
        </authorList>
    </citation>
    <scope>NUCLEOTIDE SEQUENCE [LARGE SCALE GENOMIC DNA]</scope>
    <source>
        <strain evidence="3">CBS 304.66</strain>
    </source>
</reference>
<name>A0A9P4K8Z3_9PLEO</name>
<comment type="caution">
    <text evidence="2">The sequence shown here is derived from an EMBL/GenBank/DDBJ whole genome shotgun (WGS) entry which is preliminary data.</text>
</comment>
<accession>A0A9P4K8Z3</accession>
<keyword evidence="3" id="KW-1185">Reference proteome</keyword>
<feature type="region of interest" description="Disordered" evidence="1">
    <location>
        <begin position="166"/>
        <end position="191"/>
    </location>
</feature>
<evidence type="ECO:0000313" key="2">
    <source>
        <dbReference type="EMBL" id="KAF2263990.1"/>
    </source>
</evidence>
<dbReference type="Proteomes" id="UP000800093">
    <property type="component" value="Unassembled WGS sequence"/>
</dbReference>
<dbReference type="AlphaFoldDB" id="A0A9P4K8Z3"/>
<dbReference type="EMBL" id="ML986620">
    <property type="protein sequence ID" value="KAF2263990.1"/>
    <property type="molecule type" value="Genomic_DNA"/>
</dbReference>
<protein>
    <submittedName>
        <fullName evidence="2">Uncharacterized protein</fullName>
    </submittedName>
</protein>
<organism evidence="2 3">
    <name type="scientific">Lojkania enalia</name>
    <dbReference type="NCBI Taxonomy" id="147567"/>
    <lineage>
        <taxon>Eukaryota</taxon>
        <taxon>Fungi</taxon>
        <taxon>Dikarya</taxon>
        <taxon>Ascomycota</taxon>
        <taxon>Pezizomycotina</taxon>
        <taxon>Dothideomycetes</taxon>
        <taxon>Pleosporomycetidae</taxon>
        <taxon>Pleosporales</taxon>
        <taxon>Pleosporales incertae sedis</taxon>
        <taxon>Lojkania</taxon>
    </lineage>
</organism>
<gene>
    <name evidence="2" type="ORF">CC78DRAFT_617184</name>
</gene>